<proteinExistence type="predicted"/>
<reference evidence="1" key="1">
    <citation type="submission" date="2014-09" db="EMBL/GenBank/DDBJ databases">
        <authorList>
            <person name="Magalhaes I.L.F."/>
            <person name="Oliveira U."/>
            <person name="Santos F.R."/>
            <person name="Vidigal T.H.D.A."/>
            <person name="Brescovit A.D."/>
            <person name="Santos A.J."/>
        </authorList>
    </citation>
    <scope>NUCLEOTIDE SEQUENCE</scope>
    <source>
        <tissue evidence="1">Shoot tissue taken approximately 20 cm above the soil surface</tissue>
    </source>
</reference>
<protein>
    <submittedName>
        <fullName evidence="1">Uncharacterized protein</fullName>
    </submittedName>
</protein>
<accession>A0A0A9B8P3</accession>
<sequence length="27" mass="3142">MPVHYYGGHHPMVYSHNNITANMSVFH</sequence>
<name>A0A0A9B8P3_ARUDO</name>
<dbReference type="EMBL" id="GBRH01239357">
    <property type="protein sequence ID" value="JAD58538.1"/>
    <property type="molecule type" value="Transcribed_RNA"/>
</dbReference>
<dbReference type="AlphaFoldDB" id="A0A0A9B8P3"/>
<evidence type="ECO:0000313" key="1">
    <source>
        <dbReference type="EMBL" id="JAD58538.1"/>
    </source>
</evidence>
<reference evidence="1" key="2">
    <citation type="journal article" date="2015" name="Data Brief">
        <title>Shoot transcriptome of the giant reed, Arundo donax.</title>
        <authorList>
            <person name="Barrero R.A."/>
            <person name="Guerrero F.D."/>
            <person name="Moolhuijzen P."/>
            <person name="Goolsby J.A."/>
            <person name="Tidwell J."/>
            <person name="Bellgard S.E."/>
            <person name="Bellgard M.I."/>
        </authorList>
    </citation>
    <scope>NUCLEOTIDE SEQUENCE</scope>
    <source>
        <tissue evidence="1">Shoot tissue taken approximately 20 cm above the soil surface</tissue>
    </source>
</reference>
<organism evidence="1">
    <name type="scientific">Arundo donax</name>
    <name type="common">Giant reed</name>
    <name type="synonym">Donax arundinaceus</name>
    <dbReference type="NCBI Taxonomy" id="35708"/>
    <lineage>
        <taxon>Eukaryota</taxon>
        <taxon>Viridiplantae</taxon>
        <taxon>Streptophyta</taxon>
        <taxon>Embryophyta</taxon>
        <taxon>Tracheophyta</taxon>
        <taxon>Spermatophyta</taxon>
        <taxon>Magnoliopsida</taxon>
        <taxon>Liliopsida</taxon>
        <taxon>Poales</taxon>
        <taxon>Poaceae</taxon>
        <taxon>PACMAD clade</taxon>
        <taxon>Arundinoideae</taxon>
        <taxon>Arundineae</taxon>
        <taxon>Arundo</taxon>
    </lineage>
</organism>